<protein>
    <recommendedName>
        <fullName evidence="2">Single-stranded-DNA-specific exonuclease RecJ</fullName>
    </recommendedName>
</protein>
<dbReference type="Pfam" id="PF17768">
    <property type="entry name" value="RecJ_OB"/>
    <property type="match status" value="1"/>
</dbReference>
<dbReference type="PANTHER" id="PTHR30255:SF2">
    <property type="entry name" value="SINGLE-STRANDED-DNA-SPECIFIC EXONUCLEASE RECJ"/>
    <property type="match status" value="1"/>
</dbReference>
<evidence type="ECO:0000259" key="6">
    <source>
        <dbReference type="Pfam" id="PF01368"/>
    </source>
</evidence>
<gene>
    <name evidence="9" type="primary">recJ</name>
    <name evidence="9" type="ORF">K8I29_11395</name>
</gene>
<accession>A0A953M1Z0</accession>
<feature type="domain" description="RecJ OB" evidence="8">
    <location>
        <begin position="465"/>
        <end position="568"/>
    </location>
</feature>
<dbReference type="InterPro" id="IPR001667">
    <property type="entry name" value="DDH_dom"/>
</dbReference>
<keyword evidence="5 9" id="KW-0269">Exonuclease</keyword>
<reference evidence="9" key="2">
    <citation type="submission" date="2021-08" db="EMBL/GenBank/DDBJ databases">
        <authorList>
            <person name="Dalcin Martins P."/>
        </authorList>
    </citation>
    <scope>NUCLEOTIDE SEQUENCE</scope>
    <source>
        <strain evidence="9">MAG_39</strain>
    </source>
</reference>
<reference evidence="9" key="1">
    <citation type="journal article" date="2021" name="bioRxiv">
        <title>Unraveling nitrogen, sulfur and carbon metabolic pathways and microbial community transcriptional responses to substrate deprivation and toxicity stresses in a bioreactor mimicking anoxic brackish coastal sediment conditions.</title>
        <authorList>
            <person name="Martins P.D."/>
            <person name="Echeveste M.J."/>
            <person name="Arshad A."/>
            <person name="Kurth J."/>
            <person name="Ouboter H."/>
            <person name="Jetten M.S.M."/>
            <person name="Welte C.U."/>
        </authorList>
    </citation>
    <scope>NUCLEOTIDE SEQUENCE</scope>
    <source>
        <strain evidence="9">MAG_39</strain>
    </source>
</reference>
<dbReference type="InterPro" id="IPR003156">
    <property type="entry name" value="DHHA1_dom"/>
</dbReference>
<feature type="domain" description="DHHA1" evidence="7">
    <location>
        <begin position="359"/>
        <end position="450"/>
    </location>
</feature>
<dbReference type="Gene3D" id="3.90.1640.30">
    <property type="match status" value="1"/>
</dbReference>
<evidence type="ECO:0000313" key="10">
    <source>
        <dbReference type="Proteomes" id="UP000705867"/>
    </source>
</evidence>
<evidence type="ECO:0000259" key="8">
    <source>
        <dbReference type="Pfam" id="PF17768"/>
    </source>
</evidence>
<dbReference type="InterPro" id="IPR041122">
    <property type="entry name" value="RecJ_OB"/>
</dbReference>
<evidence type="ECO:0000256" key="4">
    <source>
        <dbReference type="ARBA" id="ARBA00022801"/>
    </source>
</evidence>
<keyword evidence="3" id="KW-0540">Nuclease</keyword>
<evidence type="ECO:0000313" key="9">
    <source>
        <dbReference type="EMBL" id="MBZ0156797.1"/>
    </source>
</evidence>
<evidence type="ECO:0000256" key="5">
    <source>
        <dbReference type="ARBA" id="ARBA00022839"/>
    </source>
</evidence>
<dbReference type="Proteomes" id="UP000705867">
    <property type="component" value="Unassembled WGS sequence"/>
</dbReference>
<keyword evidence="4" id="KW-0378">Hydrolase</keyword>
<name>A0A953M1Z0_9BACT</name>
<feature type="domain" description="DDH" evidence="6">
    <location>
        <begin position="83"/>
        <end position="240"/>
    </location>
</feature>
<dbReference type="Gene3D" id="3.10.310.30">
    <property type="match status" value="1"/>
</dbReference>
<proteinExistence type="inferred from homology"/>
<dbReference type="InterPro" id="IPR004610">
    <property type="entry name" value="RecJ"/>
</dbReference>
<dbReference type="GO" id="GO:0006281">
    <property type="term" value="P:DNA repair"/>
    <property type="evidence" value="ECO:0007669"/>
    <property type="project" value="InterPro"/>
</dbReference>
<dbReference type="EMBL" id="JAIOIV010000090">
    <property type="protein sequence ID" value="MBZ0156797.1"/>
    <property type="molecule type" value="Genomic_DNA"/>
</dbReference>
<comment type="caution">
    <text evidence="9">The sequence shown here is derived from an EMBL/GenBank/DDBJ whole genome shotgun (WGS) entry which is preliminary data.</text>
</comment>
<dbReference type="NCBIfam" id="TIGR00644">
    <property type="entry name" value="recJ"/>
    <property type="match status" value="1"/>
</dbReference>
<dbReference type="GO" id="GO:0006310">
    <property type="term" value="P:DNA recombination"/>
    <property type="evidence" value="ECO:0007669"/>
    <property type="project" value="InterPro"/>
</dbReference>
<dbReference type="AlphaFoldDB" id="A0A953M1Z0"/>
<dbReference type="GO" id="GO:0003676">
    <property type="term" value="F:nucleic acid binding"/>
    <property type="evidence" value="ECO:0007669"/>
    <property type="project" value="InterPro"/>
</dbReference>
<evidence type="ECO:0000259" key="7">
    <source>
        <dbReference type="Pfam" id="PF02272"/>
    </source>
</evidence>
<evidence type="ECO:0000256" key="1">
    <source>
        <dbReference type="ARBA" id="ARBA00005915"/>
    </source>
</evidence>
<evidence type="ECO:0000256" key="2">
    <source>
        <dbReference type="ARBA" id="ARBA00019841"/>
    </source>
</evidence>
<evidence type="ECO:0000256" key="3">
    <source>
        <dbReference type="ARBA" id="ARBA00022722"/>
    </source>
</evidence>
<dbReference type="Pfam" id="PF01368">
    <property type="entry name" value="DHH"/>
    <property type="match status" value="1"/>
</dbReference>
<dbReference type="InterPro" id="IPR038763">
    <property type="entry name" value="DHH_sf"/>
</dbReference>
<organism evidence="9 10">
    <name type="scientific">Candidatus Nitrobium versatile</name>
    <dbReference type="NCBI Taxonomy" id="2884831"/>
    <lineage>
        <taxon>Bacteria</taxon>
        <taxon>Pseudomonadati</taxon>
        <taxon>Nitrospirota</taxon>
        <taxon>Nitrospiria</taxon>
        <taxon>Nitrospirales</taxon>
        <taxon>Nitrospiraceae</taxon>
        <taxon>Candidatus Nitrobium</taxon>
    </lineage>
</organism>
<sequence length="578" mass="62742">MYDAAACKWLVNRTNSEYVEYLARTASLSPAFAQVLINRGIKSPAQLDSFLDPSLSRLSDPFNLPSLGTALERIRYALRNGERILIHGDYDADGVTATAIMVEGLRERGGDVHYFIPDRLAHGYGFGPAGIEKAIAIGAKLIITVDCGITSFEAVVTARSLGIDVIVTDHHEAVRSEEEDSPSPFLLPDAVAVINPKVFPEAAHLTGLSGAGVAFKVMQGLFGNDFDPVHRFLDLAALGTAADVVPAVGDNRIMLKEGIKLIHAGQRAGIRALKSVAGIRSDFFKTSLLYYLLIPRINAAGRIADATDVVRLLTTRSDSEAEDLALWLNGLNSKRQEIEEAVHNEALAMLGKMEVGDGAIVLASGGWHLGVVGIVASRIAEKYYRPAIVLSVKDGVAKGSGRSIPPFDMHSGLTRCRDILKRFGGHKQAAGVGLAEEHITEFRERLSSVFMEELSGDDLIPVLNIDAAVKMSEVTIPLIDELARLEPFGYGNEEPVLGARNLEVLQPRIVGNNHLKMHLRQNGRRVDSIGFAFGELLQHLAENCRIDAAFLPVINEWDGGRYLQLNLKAIRPSRANGQ</sequence>
<comment type="similarity">
    <text evidence="1">Belongs to the RecJ family.</text>
</comment>
<dbReference type="PANTHER" id="PTHR30255">
    <property type="entry name" value="SINGLE-STRANDED-DNA-SPECIFIC EXONUCLEASE RECJ"/>
    <property type="match status" value="1"/>
</dbReference>
<dbReference type="SUPFAM" id="SSF64182">
    <property type="entry name" value="DHH phosphoesterases"/>
    <property type="match status" value="1"/>
</dbReference>
<dbReference type="InterPro" id="IPR051673">
    <property type="entry name" value="SSDNA_exonuclease_RecJ"/>
</dbReference>
<dbReference type="Pfam" id="PF02272">
    <property type="entry name" value="DHHA1"/>
    <property type="match status" value="1"/>
</dbReference>
<dbReference type="GO" id="GO:0008409">
    <property type="term" value="F:5'-3' exonuclease activity"/>
    <property type="evidence" value="ECO:0007669"/>
    <property type="project" value="InterPro"/>
</dbReference>